<name>A0A4V2VT09_ROSSA</name>
<comment type="caution">
    <text evidence="1">The sequence shown here is derived from an EMBL/GenBank/DDBJ whole genome shotgun (WGS) entry which is preliminary data.</text>
</comment>
<reference evidence="1 2" key="1">
    <citation type="submission" date="2019-03" db="EMBL/GenBank/DDBJ databases">
        <title>Genomic Encyclopedia of Type Strains, Phase IV (KMG-IV): sequencing the most valuable type-strain genomes for metagenomic binning, comparative biology and taxonomic classification.</title>
        <authorList>
            <person name="Goeker M."/>
        </authorList>
    </citation>
    <scope>NUCLEOTIDE SEQUENCE [LARGE SCALE GENOMIC DNA]</scope>
    <source>
        <strain evidence="1 2">DSM 654</strain>
    </source>
</reference>
<dbReference type="RefSeq" id="WP_132569213.1">
    <property type="nucleotide sequence ID" value="NZ_CBCSGL010000004.1"/>
</dbReference>
<evidence type="ECO:0000313" key="1">
    <source>
        <dbReference type="EMBL" id="TCV04500.1"/>
    </source>
</evidence>
<protein>
    <submittedName>
        <fullName evidence="1">Uncharacterized protein</fullName>
    </submittedName>
</protein>
<gene>
    <name evidence="1" type="ORF">EV671_1001256</name>
</gene>
<proteinExistence type="predicted"/>
<organism evidence="1 2">
    <name type="scientific">Roseateles saccharophilus</name>
    <name type="common">Pseudomonas saccharophila</name>
    <dbReference type="NCBI Taxonomy" id="304"/>
    <lineage>
        <taxon>Bacteria</taxon>
        <taxon>Pseudomonadati</taxon>
        <taxon>Pseudomonadota</taxon>
        <taxon>Betaproteobacteria</taxon>
        <taxon>Burkholderiales</taxon>
        <taxon>Sphaerotilaceae</taxon>
        <taxon>Roseateles</taxon>
    </lineage>
</organism>
<dbReference type="Proteomes" id="UP000295110">
    <property type="component" value="Unassembled WGS sequence"/>
</dbReference>
<sequence>MGVGVLQACSTCRTTSLVNVRPAAASQDFELQSSQPYVTRLLVPDLLDARLGLCEPVSERFICLQLRIAPGRQAVLSQPTFRLSRSGLPREVLRFPEQQYQVLCESRGAASLKCPLPIEIASQPDAPKQLLHAGSHQDWRFERWAYTVEPMLTFQGLPGDPDPPAWQLFSKYSTWRNYRLQLVPASRLDEGDTRLELPDIEIGGKR</sequence>
<dbReference type="EMBL" id="SMBU01000001">
    <property type="protein sequence ID" value="TCV04500.1"/>
    <property type="molecule type" value="Genomic_DNA"/>
</dbReference>
<accession>A0A4V2VT09</accession>
<evidence type="ECO:0000313" key="2">
    <source>
        <dbReference type="Proteomes" id="UP000295110"/>
    </source>
</evidence>
<keyword evidence="2" id="KW-1185">Reference proteome</keyword>
<dbReference type="AlphaFoldDB" id="A0A4V2VT09"/>